<feature type="domain" description="IRS-type PTB" evidence="1">
    <location>
        <begin position="76"/>
        <end position="152"/>
    </location>
</feature>
<accession>A0AB34JYT3</accession>
<protein>
    <recommendedName>
        <fullName evidence="1">IRS-type PTB domain-containing protein</fullName>
    </recommendedName>
</protein>
<dbReference type="Gene3D" id="2.30.29.30">
    <property type="entry name" value="Pleckstrin-homology domain (PH domain)/Phosphotyrosine-binding domain (PTB)"/>
    <property type="match status" value="1"/>
</dbReference>
<organism evidence="2 3">
    <name type="scientific">Prymnesium parvum</name>
    <name type="common">Toxic golden alga</name>
    <dbReference type="NCBI Taxonomy" id="97485"/>
    <lineage>
        <taxon>Eukaryota</taxon>
        <taxon>Haptista</taxon>
        <taxon>Haptophyta</taxon>
        <taxon>Prymnesiophyceae</taxon>
        <taxon>Prymnesiales</taxon>
        <taxon>Prymnesiaceae</taxon>
        <taxon>Prymnesium</taxon>
    </lineage>
</organism>
<dbReference type="InterPro" id="IPR011993">
    <property type="entry name" value="PH-like_dom_sf"/>
</dbReference>
<dbReference type="Pfam" id="PF02174">
    <property type="entry name" value="IRS"/>
    <property type="match status" value="1"/>
</dbReference>
<dbReference type="EMBL" id="JBGBPQ010000003">
    <property type="protein sequence ID" value="KAL1526267.1"/>
    <property type="molecule type" value="Genomic_DNA"/>
</dbReference>
<comment type="caution">
    <text evidence="2">The sequence shown here is derived from an EMBL/GenBank/DDBJ whole genome shotgun (WGS) entry which is preliminary data.</text>
</comment>
<dbReference type="Proteomes" id="UP001515480">
    <property type="component" value="Unassembled WGS sequence"/>
</dbReference>
<dbReference type="SUPFAM" id="SSF50729">
    <property type="entry name" value="PH domain-like"/>
    <property type="match status" value="1"/>
</dbReference>
<proteinExistence type="predicted"/>
<sequence length="168" mass="17904">MTSLFSRLCGCGGQGALEDDPAGRDRPTSMTARALFMVGRDGSFLPAGSQRLPDDFNCDTSTRAFEVILSGADPGVTRAATLEVGEDGVAFRKANGGAILRTFLLEQIAAWKSSNDSLSLHISEDGMQTFQTLTALTDRGGEIASLLQGHAEARVAKRELEAREQVPE</sequence>
<keyword evidence="3" id="KW-1185">Reference proteome</keyword>
<dbReference type="InterPro" id="IPR002404">
    <property type="entry name" value="IRS_PTB"/>
</dbReference>
<reference evidence="2 3" key="1">
    <citation type="journal article" date="2024" name="Science">
        <title>Giant polyketide synthase enzymes in the biosynthesis of giant marine polyether toxins.</title>
        <authorList>
            <person name="Fallon T.R."/>
            <person name="Shende V.V."/>
            <person name="Wierzbicki I.H."/>
            <person name="Pendleton A.L."/>
            <person name="Watervoot N.F."/>
            <person name="Auber R.P."/>
            <person name="Gonzalez D.J."/>
            <person name="Wisecaver J.H."/>
            <person name="Moore B.S."/>
        </authorList>
    </citation>
    <scope>NUCLEOTIDE SEQUENCE [LARGE SCALE GENOMIC DNA]</scope>
    <source>
        <strain evidence="2 3">12B1</strain>
    </source>
</reference>
<evidence type="ECO:0000259" key="1">
    <source>
        <dbReference type="Pfam" id="PF02174"/>
    </source>
</evidence>
<gene>
    <name evidence="2" type="ORF">AB1Y20_014986</name>
</gene>
<dbReference type="AlphaFoldDB" id="A0AB34JYT3"/>
<evidence type="ECO:0000313" key="2">
    <source>
        <dbReference type="EMBL" id="KAL1526267.1"/>
    </source>
</evidence>
<evidence type="ECO:0000313" key="3">
    <source>
        <dbReference type="Proteomes" id="UP001515480"/>
    </source>
</evidence>
<name>A0AB34JYT3_PRYPA</name>